<dbReference type="OrthoDB" id="9782108at2"/>
<comment type="caution">
    <text evidence="8">The sequence shown here is derived from an EMBL/GenBank/DDBJ whole genome shotgun (WGS) entry which is preliminary data.</text>
</comment>
<dbReference type="Gene3D" id="1.10.10.10">
    <property type="entry name" value="Winged helix-like DNA-binding domain superfamily/Winged helix DNA-binding domain"/>
    <property type="match status" value="1"/>
</dbReference>
<dbReference type="InterPro" id="IPR014284">
    <property type="entry name" value="RNA_pol_sigma-70_dom"/>
</dbReference>
<dbReference type="InterPro" id="IPR039425">
    <property type="entry name" value="RNA_pol_sigma-70-like"/>
</dbReference>
<evidence type="ECO:0000256" key="4">
    <source>
        <dbReference type="ARBA" id="ARBA00023125"/>
    </source>
</evidence>
<dbReference type="GO" id="GO:0003677">
    <property type="term" value="F:DNA binding"/>
    <property type="evidence" value="ECO:0007669"/>
    <property type="project" value="UniProtKB-KW"/>
</dbReference>
<evidence type="ECO:0000256" key="5">
    <source>
        <dbReference type="ARBA" id="ARBA00023163"/>
    </source>
</evidence>
<keyword evidence="9" id="KW-1185">Reference proteome</keyword>
<dbReference type="Pfam" id="PF04542">
    <property type="entry name" value="Sigma70_r2"/>
    <property type="match status" value="1"/>
</dbReference>
<dbReference type="Proteomes" id="UP000266067">
    <property type="component" value="Unassembled WGS sequence"/>
</dbReference>
<dbReference type="Gene3D" id="1.10.1740.10">
    <property type="match status" value="1"/>
</dbReference>
<keyword evidence="5 6" id="KW-0804">Transcription</keyword>
<dbReference type="InterPro" id="IPR036388">
    <property type="entry name" value="WH-like_DNA-bd_sf"/>
</dbReference>
<reference evidence="8 9" key="1">
    <citation type="submission" date="2018-08" db="EMBL/GenBank/DDBJ databases">
        <title>Proposal of Muricauda 72 sp.nov. and Muricauda NH166 sp.nov., isolated from seawater.</title>
        <authorList>
            <person name="Cheng H."/>
            <person name="Wu Y.-H."/>
            <person name="Guo L.-L."/>
            <person name="Xu X.-W."/>
        </authorList>
    </citation>
    <scope>NUCLEOTIDE SEQUENCE [LARGE SCALE GENOMIC DNA]</scope>
    <source>
        <strain evidence="8 9">KCTC 22173</strain>
    </source>
</reference>
<accession>A0A3A1N539</accession>
<keyword evidence="4 6" id="KW-0238">DNA-binding</keyword>
<dbReference type="NCBIfam" id="TIGR02937">
    <property type="entry name" value="sigma70-ECF"/>
    <property type="match status" value="1"/>
</dbReference>
<dbReference type="SUPFAM" id="SSF88659">
    <property type="entry name" value="Sigma3 and sigma4 domains of RNA polymerase sigma factors"/>
    <property type="match status" value="1"/>
</dbReference>
<comment type="similarity">
    <text evidence="1 6">Belongs to the sigma-70 factor family. ECF subfamily.</text>
</comment>
<evidence type="ECO:0000313" key="8">
    <source>
        <dbReference type="EMBL" id="RIV32745.1"/>
    </source>
</evidence>
<feature type="domain" description="RNA polymerase sigma-70 region 2" evidence="7">
    <location>
        <begin position="20"/>
        <end position="80"/>
    </location>
</feature>
<dbReference type="SUPFAM" id="SSF88946">
    <property type="entry name" value="Sigma2 domain of RNA polymerase sigma factors"/>
    <property type="match status" value="1"/>
</dbReference>
<evidence type="ECO:0000313" key="9">
    <source>
        <dbReference type="Proteomes" id="UP000266067"/>
    </source>
</evidence>
<evidence type="ECO:0000256" key="6">
    <source>
        <dbReference type="RuleBase" id="RU000716"/>
    </source>
</evidence>
<dbReference type="PROSITE" id="PS01063">
    <property type="entry name" value="SIGMA70_ECF"/>
    <property type="match status" value="1"/>
</dbReference>
<keyword evidence="2 6" id="KW-0805">Transcription regulation</keyword>
<dbReference type="PANTHER" id="PTHR43133:SF8">
    <property type="entry name" value="RNA POLYMERASE SIGMA FACTOR HI_1459-RELATED"/>
    <property type="match status" value="1"/>
</dbReference>
<dbReference type="InterPro" id="IPR000838">
    <property type="entry name" value="RNA_pol_sigma70_ECF_CS"/>
</dbReference>
<evidence type="ECO:0000259" key="7">
    <source>
        <dbReference type="Pfam" id="PF04542"/>
    </source>
</evidence>
<dbReference type="PANTHER" id="PTHR43133">
    <property type="entry name" value="RNA POLYMERASE ECF-TYPE SIGMA FACTO"/>
    <property type="match status" value="1"/>
</dbReference>
<dbReference type="GO" id="GO:0016987">
    <property type="term" value="F:sigma factor activity"/>
    <property type="evidence" value="ECO:0007669"/>
    <property type="project" value="UniProtKB-KW"/>
</dbReference>
<dbReference type="EMBL" id="QXFH01000072">
    <property type="protein sequence ID" value="RIV32745.1"/>
    <property type="molecule type" value="Genomic_DNA"/>
</dbReference>
<dbReference type="InterPro" id="IPR007627">
    <property type="entry name" value="RNA_pol_sigma70_r2"/>
</dbReference>
<proteinExistence type="inferred from homology"/>
<dbReference type="RefSeq" id="WP_119607990.1">
    <property type="nucleotide sequence ID" value="NZ_QXFH01000072.1"/>
</dbReference>
<keyword evidence="3 6" id="KW-0731">Sigma factor</keyword>
<evidence type="ECO:0000256" key="1">
    <source>
        <dbReference type="ARBA" id="ARBA00010641"/>
    </source>
</evidence>
<organism evidence="8 9">
    <name type="scientific">Flagellimonas lutimaris</name>
    <dbReference type="NCBI Taxonomy" id="475082"/>
    <lineage>
        <taxon>Bacteria</taxon>
        <taxon>Pseudomonadati</taxon>
        <taxon>Bacteroidota</taxon>
        <taxon>Flavobacteriia</taxon>
        <taxon>Flavobacteriales</taxon>
        <taxon>Flavobacteriaceae</taxon>
        <taxon>Flagellimonas</taxon>
    </lineage>
</organism>
<gene>
    <name evidence="8" type="ORF">D2V08_09910</name>
</gene>
<dbReference type="AlphaFoldDB" id="A0A3A1N539"/>
<dbReference type="GO" id="GO:0006352">
    <property type="term" value="P:DNA-templated transcription initiation"/>
    <property type="evidence" value="ECO:0007669"/>
    <property type="project" value="InterPro"/>
</dbReference>
<evidence type="ECO:0000256" key="3">
    <source>
        <dbReference type="ARBA" id="ARBA00023082"/>
    </source>
</evidence>
<protein>
    <recommendedName>
        <fullName evidence="6">RNA polymerase sigma factor</fullName>
    </recommendedName>
</protein>
<sequence length="187" mass="22140">MKTTIKNKVQLHPELWSDRYKSYLFAMAIKKLPEDVVEDILQETYLAALRSAPRFRGDSTERSWLTSILNHKIMDYYRKAYSRQGKVMHNALRVSDYPTWHDWENLNNKPDNAEITEFQNADDLYKVLNSGLELLGHREEQVLRLKIKGYSTEAICDTLEINEVNTWVALSRARKKIKHYLNDHWLN</sequence>
<dbReference type="InterPro" id="IPR013325">
    <property type="entry name" value="RNA_pol_sigma_r2"/>
</dbReference>
<name>A0A3A1N539_9FLAO</name>
<dbReference type="InterPro" id="IPR013324">
    <property type="entry name" value="RNA_pol_sigma_r3/r4-like"/>
</dbReference>
<evidence type="ECO:0000256" key="2">
    <source>
        <dbReference type="ARBA" id="ARBA00023015"/>
    </source>
</evidence>